<evidence type="ECO:0000313" key="1">
    <source>
        <dbReference type="EMBL" id="XBX81237.1"/>
    </source>
</evidence>
<accession>A0AAU7W3R0</accession>
<sequence>MADDEDFLAVLHRVDEGMDGLMPIALARGMEHIRGVAAGLTPVRTGQLVGSASVTVDGDEAQLFYPGPYARRQHYELDWRHTKGQALYLEQPMRTEADTALGIVSDTLGGAFQ</sequence>
<protein>
    <recommendedName>
        <fullName evidence="2">HK97 gp10 family phage protein</fullName>
    </recommendedName>
</protein>
<name>A0AAU7W3R0_9MICO</name>
<dbReference type="AlphaFoldDB" id="A0AAU7W3R0"/>
<evidence type="ECO:0008006" key="2">
    <source>
        <dbReference type="Google" id="ProtNLM"/>
    </source>
</evidence>
<proteinExistence type="predicted"/>
<reference evidence="1" key="1">
    <citation type="submission" date="2024-05" db="EMBL/GenBank/DDBJ databases">
        <authorList>
            <person name="Yu L."/>
        </authorList>
    </citation>
    <scope>NUCLEOTIDE SEQUENCE</scope>
    <source>
        <strain evidence="1">G08B096</strain>
    </source>
</reference>
<organism evidence="1">
    <name type="scientific">Agromyces sp. G08B096</name>
    <dbReference type="NCBI Taxonomy" id="3156399"/>
    <lineage>
        <taxon>Bacteria</taxon>
        <taxon>Bacillati</taxon>
        <taxon>Actinomycetota</taxon>
        <taxon>Actinomycetes</taxon>
        <taxon>Micrococcales</taxon>
        <taxon>Microbacteriaceae</taxon>
        <taxon>Agromyces</taxon>
    </lineage>
</organism>
<gene>
    <name evidence="1" type="ORF">ABIQ69_11520</name>
</gene>
<dbReference type="EMBL" id="CP158374">
    <property type="protein sequence ID" value="XBX81237.1"/>
    <property type="molecule type" value="Genomic_DNA"/>
</dbReference>
<dbReference type="RefSeq" id="WP_350347259.1">
    <property type="nucleotide sequence ID" value="NZ_CP158374.1"/>
</dbReference>